<dbReference type="Gene3D" id="3.30.250.20">
    <property type="entry name" value="L1 transposable element, C-terminal domain"/>
    <property type="match status" value="1"/>
</dbReference>
<evidence type="ECO:0008006" key="3">
    <source>
        <dbReference type="Google" id="ProtNLM"/>
    </source>
</evidence>
<protein>
    <recommendedName>
        <fullName evidence="3">L1 transposable element RRM domain-containing protein</fullName>
    </recommendedName>
</protein>
<evidence type="ECO:0000256" key="1">
    <source>
        <dbReference type="SAM" id="MobiDB-lite"/>
    </source>
</evidence>
<organism evidence="2">
    <name type="scientific">Micrurus corallinus</name>
    <name type="common">Brazilian coral snake</name>
    <dbReference type="NCBI Taxonomy" id="54390"/>
    <lineage>
        <taxon>Eukaryota</taxon>
        <taxon>Metazoa</taxon>
        <taxon>Chordata</taxon>
        <taxon>Craniata</taxon>
        <taxon>Vertebrata</taxon>
        <taxon>Euteleostomi</taxon>
        <taxon>Lepidosauria</taxon>
        <taxon>Squamata</taxon>
        <taxon>Bifurcata</taxon>
        <taxon>Unidentata</taxon>
        <taxon>Episquamata</taxon>
        <taxon>Toxicofera</taxon>
        <taxon>Serpentes</taxon>
        <taxon>Colubroidea</taxon>
        <taxon>Elapidae</taxon>
        <taxon>Elapinae</taxon>
        <taxon>Micrurus</taxon>
    </lineage>
</organism>
<reference evidence="2" key="1">
    <citation type="submission" date="2017-07" db="EMBL/GenBank/DDBJ databases">
        <authorList>
            <person name="Mikheyev A."/>
            <person name="Grau M."/>
        </authorList>
    </citation>
    <scope>NUCLEOTIDE SEQUENCE</scope>
    <source>
        <tissue evidence="2">Venom_gland</tissue>
    </source>
</reference>
<proteinExistence type="predicted"/>
<name>A0A2D4EY85_MICCO</name>
<dbReference type="AlphaFoldDB" id="A0A2D4EY85"/>
<feature type="region of interest" description="Disordered" evidence="1">
    <location>
        <begin position="190"/>
        <end position="249"/>
    </location>
</feature>
<dbReference type="EMBL" id="IACJ01033674">
    <property type="protein sequence ID" value="LAA40215.1"/>
    <property type="molecule type" value="Transcribed_RNA"/>
</dbReference>
<reference evidence="2" key="2">
    <citation type="submission" date="2017-11" db="EMBL/GenBank/DDBJ databases">
        <title>Coralsnake Venomics: Analyses of Venom Gland Transcriptomes and Proteomes of Six Brazilian Taxa.</title>
        <authorList>
            <person name="Aird S.D."/>
            <person name="Jorge da Silva N."/>
            <person name="Qiu L."/>
            <person name="Villar-Briones A."/>
            <person name="Aparecida-Saddi V."/>
            <person name="Campos-Telles M.P."/>
            <person name="Grau M."/>
            <person name="Mikheyev A.S."/>
        </authorList>
    </citation>
    <scope>NUCLEOTIDE SEQUENCE</scope>
    <source>
        <tissue evidence="2">Venom_gland</tissue>
    </source>
</reference>
<sequence length="249" mass="30204">MIEKRTEKTERKLESVDQRMQERDKEVENSLIQMEMERASYYLRFQNVVETKEEDLTDIMAETIAITLQREKSEIIDELDEVYRVYKNYARRFRLPREVHILARKKVRDIISLYREESMIYKGKEITTLKQVPKRVQEQRKEYHFLAARLNKNNILFRWIIPEGMLVSWQGKKIRIDTLEKAREFHAQLLGTEEPGSSREELESASQEDQQLEKNRTDQEEEEGKKEERPQEEKRIRTRAQTEARNYRY</sequence>
<feature type="region of interest" description="Disordered" evidence="1">
    <location>
        <begin position="1"/>
        <end position="24"/>
    </location>
</feature>
<accession>A0A2D4EY85</accession>
<evidence type="ECO:0000313" key="2">
    <source>
        <dbReference type="EMBL" id="LAA40215.1"/>
    </source>
</evidence>
<feature type="compositionally biased region" description="Basic and acidic residues" evidence="1">
    <location>
        <begin position="211"/>
        <end position="249"/>
    </location>
</feature>
<dbReference type="InterPro" id="IPR042566">
    <property type="entry name" value="L1_C"/>
</dbReference>